<dbReference type="InParanoid" id="C3XQ56"/>
<dbReference type="InterPro" id="IPR036861">
    <property type="entry name" value="Endochitinase-like_sf"/>
</dbReference>
<evidence type="ECO:0000256" key="2">
    <source>
        <dbReference type="SAM" id="MobiDB-lite"/>
    </source>
</evidence>
<sequence length="287" mass="31415">MRDGLRRNPMYVPNVPQQARSQCNYSRTGVAVIVTALLVASSAFGTWISFDNNVQKTGEAVYNTSVPGQPAVDSTYTNAQPAVDTSYSNGQPAVDTTYTNGQPTVDTTYTNGQPAVDTTYTNAQPAVDTTYTNAQPAVDSTYTNGQPAVDTTYTNGQPAVDSTYTHGQPAVDTTYTNGQPAVDTTYIHAHPTVDTTNTDAPKKKWRDDLRCGQGYPADDGNPAECDPDGKYPCCSDGHWCGNSPDHCRRRRLCRLQKEKGHREKRRQGKTFRTSQRESQSILTCTYN</sequence>
<keyword evidence="3" id="KW-0472">Membrane</keyword>
<dbReference type="PANTHER" id="PTHR20003">
    <property type="entry name" value="GLYCOPROTEIN-RELATED"/>
    <property type="match status" value="1"/>
</dbReference>
<dbReference type="eggNOG" id="ENOG502SQRW">
    <property type="taxonomic scope" value="Eukaryota"/>
</dbReference>
<name>C3XQ56_BRAFL</name>
<protein>
    <recommendedName>
        <fullName evidence="5">Chitin-binding type-1 domain-containing protein</fullName>
    </recommendedName>
</protein>
<proteinExistence type="predicted"/>
<dbReference type="GO" id="GO:0008061">
    <property type="term" value="F:chitin binding"/>
    <property type="evidence" value="ECO:0007669"/>
    <property type="project" value="UniProtKB-KW"/>
</dbReference>
<accession>C3XQ56</accession>
<dbReference type="SUPFAM" id="SSF57016">
    <property type="entry name" value="Plant lectins/antimicrobial peptides"/>
    <property type="match status" value="1"/>
</dbReference>
<feature type="compositionally biased region" description="Polar residues" evidence="2">
    <location>
        <begin position="270"/>
        <end position="287"/>
    </location>
</feature>
<dbReference type="AlphaFoldDB" id="C3XQ56"/>
<organism evidence="4">
    <name type="scientific">Branchiostoma floridae</name>
    <name type="common">Florida lancelet</name>
    <name type="synonym">Amphioxus</name>
    <dbReference type="NCBI Taxonomy" id="7739"/>
    <lineage>
        <taxon>Eukaryota</taxon>
        <taxon>Metazoa</taxon>
        <taxon>Chordata</taxon>
        <taxon>Cephalochordata</taxon>
        <taxon>Leptocardii</taxon>
        <taxon>Amphioxiformes</taxon>
        <taxon>Branchiostomatidae</taxon>
        <taxon>Branchiostoma</taxon>
    </lineage>
</organism>
<evidence type="ECO:0008006" key="5">
    <source>
        <dbReference type="Google" id="ProtNLM"/>
    </source>
</evidence>
<dbReference type="EMBL" id="GG666451">
    <property type="protein sequence ID" value="EEN70077.1"/>
    <property type="molecule type" value="Genomic_DNA"/>
</dbReference>
<dbReference type="PANTHER" id="PTHR20003:SF8">
    <property type="entry name" value="PROLINE-RICH PROTEIN BSTNI SUBFAMILY 3"/>
    <property type="match status" value="1"/>
</dbReference>
<evidence type="ECO:0000256" key="1">
    <source>
        <dbReference type="ARBA" id="ARBA00022669"/>
    </source>
</evidence>
<gene>
    <name evidence="4" type="ORF">BRAFLDRAFT_67346</name>
</gene>
<evidence type="ECO:0000313" key="4">
    <source>
        <dbReference type="EMBL" id="EEN70077.1"/>
    </source>
</evidence>
<evidence type="ECO:0000256" key="3">
    <source>
        <dbReference type="SAM" id="Phobius"/>
    </source>
</evidence>
<keyword evidence="3" id="KW-1133">Transmembrane helix</keyword>
<keyword evidence="3" id="KW-0812">Transmembrane</keyword>
<feature type="transmembrane region" description="Helical" evidence="3">
    <location>
        <begin position="30"/>
        <end position="50"/>
    </location>
</feature>
<feature type="region of interest" description="Disordered" evidence="2">
    <location>
        <begin position="258"/>
        <end position="287"/>
    </location>
</feature>
<keyword evidence="1" id="KW-0147">Chitin-binding</keyword>
<reference evidence="4" key="1">
    <citation type="journal article" date="2008" name="Nature">
        <title>The amphioxus genome and the evolution of the chordate karyotype.</title>
        <authorList>
            <consortium name="US DOE Joint Genome Institute (JGI-PGF)"/>
            <person name="Putnam N.H."/>
            <person name="Butts T."/>
            <person name="Ferrier D.E.K."/>
            <person name="Furlong R.F."/>
            <person name="Hellsten U."/>
            <person name="Kawashima T."/>
            <person name="Robinson-Rechavi M."/>
            <person name="Shoguchi E."/>
            <person name="Terry A."/>
            <person name="Yu J.-K."/>
            <person name="Benito-Gutierrez E.L."/>
            <person name="Dubchak I."/>
            <person name="Garcia-Fernandez J."/>
            <person name="Gibson-Brown J.J."/>
            <person name="Grigoriev I.V."/>
            <person name="Horton A.C."/>
            <person name="de Jong P.J."/>
            <person name="Jurka J."/>
            <person name="Kapitonov V.V."/>
            <person name="Kohara Y."/>
            <person name="Kuroki Y."/>
            <person name="Lindquist E."/>
            <person name="Lucas S."/>
            <person name="Osoegawa K."/>
            <person name="Pennacchio L.A."/>
            <person name="Salamov A.A."/>
            <person name="Satou Y."/>
            <person name="Sauka-Spengler T."/>
            <person name="Schmutz J."/>
            <person name="Shin-I T."/>
            <person name="Toyoda A."/>
            <person name="Bronner-Fraser M."/>
            <person name="Fujiyama A."/>
            <person name="Holland L.Z."/>
            <person name="Holland P.W.H."/>
            <person name="Satoh N."/>
            <person name="Rokhsar D.S."/>
        </authorList>
    </citation>
    <scope>NUCLEOTIDE SEQUENCE [LARGE SCALE GENOMIC DNA]</scope>
    <source>
        <strain evidence="4">S238N-H82</strain>
        <tissue evidence="4">Testes</tissue>
    </source>
</reference>
<dbReference type="CDD" id="cd10909">
    <property type="entry name" value="ChtBD1_GH18_2"/>
    <property type="match status" value="1"/>
</dbReference>